<dbReference type="InterPro" id="IPR011990">
    <property type="entry name" value="TPR-like_helical_dom_sf"/>
</dbReference>
<accession>A0A0C1QRF2</accession>
<feature type="transmembrane region" description="Helical" evidence="1">
    <location>
        <begin position="12"/>
        <end position="29"/>
    </location>
</feature>
<evidence type="ECO:0000313" key="2">
    <source>
        <dbReference type="EMBL" id="KIE43437.1"/>
    </source>
</evidence>
<dbReference type="SUPFAM" id="SSF48452">
    <property type="entry name" value="TPR-like"/>
    <property type="match status" value="1"/>
</dbReference>
<evidence type="ECO:0000256" key="1">
    <source>
        <dbReference type="SAM" id="Phobius"/>
    </source>
</evidence>
<reference evidence="2 3" key="1">
    <citation type="submission" date="2015-01" db="EMBL/GenBank/DDBJ databases">
        <title>Genome sequence of the anaerobic bacterium Geobacter soli GSS01, a dissimilatory Fe(III) reducer from soil.</title>
        <authorList>
            <person name="Yang G."/>
            <person name="Zhou S."/>
        </authorList>
    </citation>
    <scope>NUCLEOTIDE SEQUENCE [LARGE SCALE GENOMIC DNA]</scope>
    <source>
        <strain evidence="2 3">GSS01</strain>
    </source>
</reference>
<evidence type="ECO:0008006" key="4">
    <source>
        <dbReference type="Google" id="ProtNLM"/>
    </source>
</evidence>
<keyword evidence="1" id="KW-0472">Membrane</keyword>
<keyword evidence="3" id="KW-1185">Reference proteome</keyword>
<name>A0A0C1QRF2_9BACT</name>
<dbReference type="AlphaFoldDB" id="A0A0C1QRF2"/>
<evidence type="ECO:0000313" key="3">
    <source>
        <dbReference type="Proteomes" id="UP000031433"/>
    </source>
</evidence>
<keyword evidence="1" id="KW-0812">Transmembrane</keyword>
<protein>
    <recommendedName>
        <fullName evidence="4">Tetratricopeptide repeat protein</fullName>
    </recommendedName>
</protein>
<organism evidence="2 3">
    <name type="scientific">Geobacter soli</name>
    <dbReference type="NCBI Taxonomy" id="1510391"/>
    <lineage>
        <taxon>Bacteria</taxon>
        <taxon>Pseudomonadati</taxon>
        <taxon>Thermodesulfobacteriota</taxon>
        <taxon>Desulfuromonadia</taxon>
        <taxon>Geobacterales</taxon>
        <taxon>Geobacteraceae</taxon>
        <taxon>Geobacter</taxon>
    </lineage>
</organism>
<comment type="caution">
    <text evidence="2">The sequence shown here is derived from an EMBL/GenBank/DDBJ whole genome shotgun (WGS) entry which is preliminary data.</text>
</comment>
<gene>
    <name evidence="2" type="ORF">SE37_12750</name>
</gene>
<keyword evidence="1" id="KW-1133">Transmembrane helix</keyword>
<sequence length="133" mass="14719">MTEQIKTVLANVTAIALISLLLIGGNTLWRQRTQFLRGEEAMGRGDVMAAVSAYEAALHMYTPLGPHVERSARRLWEIGAGFEQVGDTERALIAYRALRSSFYAAAWLVQPGREWIARCDMKIAMLAGRGGPR</sequence>
<dbReference type="EMBL" id="JXBL01000001">
    <property type="protein sequence ID" value="KIE43437.1"/>
    <property type="molecule type" value="Genomic_DNA"/>
</dbReference>
<dbReference type="RefSeq" id="WP_039646910.1">
    <property type="nucleotide sequence ID" value="NZ_JXBL01000001.1"/>
</dbReference>
<dbReference type="Proteomes" id="UP000031433">
    <property type="component" value="Unassembled WGS sequence"/>
</dbReference>
<proteinExistence type="predicted"/>